<accession>A0A5B9FPU6</accession>
<dbReference type="Proteomes" id="UP000321222">
    <property type="component" value="Chromosome"/>
</dbReference>
<evidence type="ECO:0000313" key="1">
    <source>
        <dbReference type="EMBL" id="QEE48349.1"/>
    </source>
</evidence>
<dbReference type="RefSeq" id="WP_147581841.1">
    <property type="nucleotide sequence ID" value="NZ_CP042831.1"/>
</dbReference>
<dbReference type="EMBL" id="CP042831">
    <property type="protein sequence ID" value="QEE48349.1"/>
    <property type="molecule type" value="Genomic_DNA"/>
</dbReference>
<dbReference type="OrthoDB" id="9765926at2"/>
<sequence length="243" mass="27036">MLRTVTLDSGIPSGMGYSFVWYLDGVELTDYDPASPTYEAIAEGNYTVEVTGPAPLNCISDISAAFQVQKSGPASPVGVGYEVTNYFSDNQVITVFVEGYGEYEYKLDEDGMWQSSNVFTDVPAGTHTVYVRDVSTEFACDEIAIEGVSLVDYPHYFTPNGDGYHDTWNIIGLNQPDAKVYIFDRYGKLIKQISATEESEGWDGTYNGTPLPATDYWFTVTYRETVNGQPVVKEFKAHFSLKR</sequence>
<name>A0A5B9FPU6_9FLAO</name>
<dbReference type="InterPro" id="IPR026341">
    <property type="entry name" value="T9SS_type_B"/>
</dbReference>
<dbReference type="KEGG" id="fak:FUA48_01790"/>
<organism evidence="1 2">
    <name type="scientific">Flavobacterium alkalisoli</name>
    <dbReference type="NCBI Taxonomy" id="2602769"/>
    <lineage>
        <taxon>Bacteria</taxon>
        <taxon>Pseudomonadati</taxon>
        <taxon>Bacteroidota</taxon>
        <taxon>Flavobacteriia</taxon>
        <taxon>Flavobacteriales</taxon>
        <taxon>Flavobacteriaceae</taxon>
        <taxon>Flavobacterium</taxon>
    </lineage>
</organism>
<protein>
    <submittedName>
        <fullName evidence="1">T9SS type B sorting domain-containing protein</fullName>
    </submittedName>
</protein>
<keyword evidence="2" id="KW-1185">Reference proteome</keyword>
<dbReference type="NCBIfam" id="TIGR04131">
    <property type="entry name" value="Bac_Flav_CTERM"/>
    <property type="match status" value="1"/>
</dbReference>
<dbReference type="AlphaFoldDB" id="A0A5B9FPU6"/>
<dbReference type="Pfam" id="PF13585">
    <property type="entry name" value="CHU_C"/>
    <property type="match status" value="1"/>
</dbReference>
<reference evidence="1 2" key="1">
    <citation type="submission" date="2019-08" db="EMBL/GenBank/DDBJ databases">
        <title>Flavobacterium alkalisoli sp. nov., isolated from rhizosphere soil of Suaeda salsa.</title>
        <authorList>
            <person name="Sun J.-Q."/>
            <person name="Xu L."/>
        </authorList>
    </citation>
    <scope>NUCLEOTIDE SEQUENCE [LARGE SCALE GENOMIC DNA]</scope>
    <source>
        <strain evidence="1 2">XS-5</strain>
    </source>
</reference>
<evidence type="ECO:0000313" key="2">
    <source>
        <dbReference type="Proteomes" id="UP000321222"/>
    </source>
</evidence>
<proteinExistence type="predicted"/>
<gene>
    <name evidence="1" type="ORF">FUA48_01790</name>
</gene>